<dbReference type="AlphaFoldDB" id="A0A6M1L796"/>
<evidence type="ECO:0000256" key="5">
    <source>
        <dbReference type="ARBA" id="ARBA00023136"/>
    </source>
</evidence>
<name>A0A6M1L796_9ACTN</name>
<proteinExistence type="predicted"/>
<feature type="transmembrane region" description="Helical" evidence="7">
    <location>
        <begin position="392"/>
        <end position="409"/>
    </location>
</feature>
<keyword evidence="9" id="KW-1185">Reference proteome</keyword>
<protein>
    <submittedName>
        <fullName evidence="8">Polysaccharide biosynthesis protein</fullName>
    </submittedName>
</protein>
<comment type="subcellular location">
    <subcellularLocation>
        <location evidence="1">Cell membrane</location>
        <topology evidence="1">Multi-pass membrane protein</topology>
    </subcellularLocation>
</comment>
<feature type="transmembrane region" description="Helical" evidence="7">
    <location>
        <begin position="366"/>
        <end position="386"/>
    </location>
</feature>
<feature type="transmembrane region" description="Helical" evidence="7">
    <location>
        <begin position="299"/>
        <end position="321"/>
    </location>
</feature>
<evidence type="ECO:0000256" key="3">
    <source>
        <dbReference type="ARBA" id="ARBA00022692"/>
    </source>
</evidence>
<feature type="transmembrane region" description="Helical" evidence="7">
    <location>
        <begin position="85"/>
        <end position="108"/>
    </location>
</feature>
<evidence type="ECO:0000313" key="8">
    <source>
        <dbReference type="EMBL" id="NGM13023.1"/>
    </source>
</evidence>
<feature type="transmembrane region" description="Helical" evidence="7">
    <location>
        <begin position="219"/>
        <end position="242"/>
    </location>
</feature>
<evidence type="ECO:0000256" key="2">
    <source>
        <dbReference type="ARBA" id="ARBA00022475"/>
    </source>
</evidence>
<evidence type="ECO:0000256" key="1">
    <source>
        <dbReference type="ARBA" id="ARBA00004651"/>
    </source>
</evidence>
<feature type="transmembrane region" description="Helical" evidence="7">
    <location>
        <begin position="179"/>
        <end position="198"/>
    </location>
</feature>
<feature type="region of interest" description="Disordered" evidence="6">
    <location>
        <begin position="416"/>
        <end position="435"/>
    </location>
</feature>
<dbReference type="EMBL" id="SAIY01000003">
    <property type="protein sequence ID" value="NGM13023.1"/>
    <property type="molecule type" value="Genomic_DNA"/>
</dbReference>
<accession>A0A6M1L796</accession>
<evidence type="ECO:0000256" key="7">
    <source>
        <dbReference type="SAM" id="Phobius"/>
    </source>
</evidence>
<feature type="transmembrane region" description="Helical" evidence="7">
    <location>
        <begin position="43"/>
        <end position="64"/>
    </location>
</feature>
<dbReference type="GO" id="GO:0005886">
    <property type="term" value="C:plasma membrane"/>
    <property type="evidence" value="ECO:0007669"/>
    <property type="project" value="UniProtKB-SubCell"/>
</dbReference>
<sequence>MMRRLLRLVPPGTVGVGIGLAVVGLASYVHLALAGHNLDAADYSSLSVLWSVVFTLGIGVFFPVEQEVARLVAARRTRGLPPGPVLARGAAVAAAVLGLLLVLTIGAADLLTDRLFDGDPAMVPALGGALAALAVAHTTRGVLSGLRRFGWYGTQLGLDGGLRIGLVAILALTGVNSPVAYALVLVAAPLVAVALTAAPIVRTIGRGPAVPWPPLLRGLTLLTVSSLLAQVVVNIGVINVRLLDPTDVATAGALLSALVLVRIPLFVFGSMQAALLPGLSTAAATGDEPAFRTLLRRSLAVVTALGALGGILAALFGPWLVRALFDTPDVLGHGDFAWLSVATLAYLWAMVLGQALLARDRHHAQALAWTVGVAALVVATLPPLPVALRVELGYTVGSVVAAAVMVALLRRRRTAPQAPPPVAAPVPATTSGGAP</sequence>
<feature type="transmembrane region" description="Helical" evidence="7">
    <location>
        <begin position="120"/>
        <end position="137"/>
    </location>
</feature>
<organism evidence="8 9">
    <name type="scientific">Verrucosispora sioxanthis</name>
    <dbReference type="NCBI Taxonomy" id="2499994"/>
    <lineage>
        <taxon>Bacteria</taxon>
        <taxon>Bacillati</taxon>
        <taxon>Actinomycetota</taxon>
        <taxon>Actinomycetes</taxon>
        <taxon>Micromonosporales</taxon>
        <taxon>Micromonosporaceae</taxon>
        <taxon>Micromonospora</taxon>
    </lineage>
</organism>
<keyword evidence="3 7" id="KW-0812">Transmembrane</keyword>
<comment type="caution">
    <text evidence="8">The sequence shown here is derived from an EMBL/GenBank/DDBJ whole genome shotgun (WGS) entry which is preliminary data.</text>
</comment>
<feature type="transmembrane region" description="Helical" evidence="7">
    <location>
        <begin position="149"/>
        <end position="173"/>
    </location>
</feature>
<reference evidence="8 9" key="1">
    <citation type="submission" date="2020-02" db="EMBL/GenBank/DDBJ databases">
        <title>Draft Genome Sequence of Verrucosispora sp. Strain CWR15, Isolated from Gulf of Mexico Sponge.</title>
        <authorList>
            <person name="Kennedy S.J."/>
            <person name="Cella E."/>
            <person name="Azarian T."/>
            <person name="Baker B.J."/>
            <person name="Shaw L.N."/>
        </authorList>
    </citation>
    <scope>NUCLEOTIDE SEQUENCE [LARGE SCALE GENOMIC DNA]</scope>
    <source>
        <strain evidence="8 9">CWR15</strain>
    </source>
</reference>
<dbReference type="PANTHER" id="PTHR30250:SF11">
    <property type="entry name" value="O-ANTIGEN TRANSPORTER-RELATED"/>
    <property type="match status" value="1"/>
</dbReference>
<gene>
    <name evidence="8" type="ORF">ENC19_10325</name>
</gene>
<dbReference type="Proteomes" id="UP000478148">
    <property type="component" value="Unassembled WGS sequence"/>
</dbReference>
<evidence type="ECO:0000313" key="9">
    <source>
        <dbReference type="Proteomes" id="UP000478148"/>
    </source>
</evidence>
<feature type="transmembrane region" description="Helical" evidence="7">
    <location>
        <begin position="248"/>
        <end position="268"/>
    </location>
</feature>
<evidence type="ECO:0000256" key="6">
    <source>
        <dbReference type="SAM" id="MobiDB-lite"/>
    </source>
</evidence>
<evidence type="ECO:0000256" key="4">
    <source>
        <dbReference type="ARBA" id="ARBA00022989"/>
    </source>
</evidence>
<keyword evidence="5 7" id="KW-0472">Membrane</keyword>
<keyword evidence="4 7" id="KW-1133">Transmembrane helix</keyword>
<dbReference type="PANTHER" id="PTHR30250">
    <property type="entry name" value="PST FAMILY PREDICTED COLANIC ACID TRANSPORTER"/>
    <property type="match status" value="1"/>
</dbReference>
<keyword evidence="2" id="KW-1003">Cell membrane</keyword>
<feature type="transmembrane region" description="Helical" evidence="7">
    <location>
        <begin position="12"/>
        <end position="31"/>
    </location>
</feature>
<dbReference type="InterPro" id="IPR050833">
    <property type="entry name" value="Poly_Biosynth_Transport"/>
</dbReference>
<feature type="transmembrane region" description="Helical" evidence="7">
    <location>
        <begin position="336"/>
        <end position="357"/>
    </location>
</feature>